<dbReference type="Proteomes" id="UP000646053">
    <property type="component" value="Unassembled WGS sequence"/>
</dbReference>
<evidence type="ECO:0000313" key="2">
    <source>
        <dbReference type="EMBL" id="NDJ18680.1"/>
    </source>
</evidence>
<dbReference type="RefSeq" id="WP_162424202.1">
    <property type="nucleotide sequence ID" value="NZ_WVIE01000018.1"/>
</dbReference>
<reference evidence="2" key="1">
    <citation type="submission" date="2019-12" db="EMBL/GenBank/DDBJ databases">
        <title>High-Quality draft genome sequences of three cyanobacteria isolated from the limestone walls of the Old Cathedral of Coimbra.</title>
        <authorList>
            <person name="Tiago I."/>
            <person name="Soares F."/>
            <person name="Portugal A."/>
        </authorList>
    </citation>
    <scope>NUCLEOTIDE SEQUENCE</scope>
    <source>
        <strain evidence="2">A</strain>
    </source>
</reference>
<dbReference type="EMBL" id="WVIE01000018">
    <property type="protein sequence ID" value="NDJ18680.1"/>
    <property type="molecule type" value="Genomic_DNA"/>
</dbReference>
<gene>
    <name evidence="2" type="ORF">GS601_15525</name>
</gene>
<name>A0A8J8CMG1_9CYAN</name>
<comment type="caution">
    <text evidence="2">The sequence shown here is derived from an EMBL/GenBank/DDBJ whole genome shotgun (WGS) entry which is preliminary data.</text>
</comment>
<dbReference type="AlphaFoldDB" id="A0A8J8CMG1"/>
<evidence type="ECO:0008006" key="4">
    <source>
        <dbReference type="Google" id="ProtNLM"/>
    </source>
</evidence>
<keyword evidence="3" id="KW-1185">Reference proteome</keyword>
<feature type="region of interest" description="Disordered" evidence="1">
    <location>
        <begin position="1"/>
        <end position="21"/>
    </location>
</feature>
<evidence type="ECO:0000313" key="3">
    <source>
        <dbReference type="Proteomes" id="UP000646053"/>
    </source>
</evidence>
<accession>A0A8J8CMG1</accession>
<proteinExistence type="predicted"/>
<organism evidence="2 3">
    <name type="scientific">Myxacorys almedinensis A</name>
    <dbReference type="NCBI Taxonomy" id="2690445"/>
    <lineage>
        <taxon>Bacteria</taxon>
        <taxon>Bacillati</taxon>
        <taxon>Cyanobacteriota</taxon>
        <taxon>Cyanophyceae</taxon>
        <taxon>Leptolyngbyales</taxon>
        <taxon>Leptolyngbyaceae</taxon>
        <taxon>Myxacorys</taxon>
        <taxon>Myxacorys almedinensis</taxon>
    </lineage>
</organism>
<sequence>MADNKNASVANDKPKPNTSAKVRKRLNLDLSEEAYSLLQELAEAEDKNMAEVLRTGLALYGIAHEERQRGRSLGVVKDDRVIKEIVIT</sequence>
<evidence type="ECO:0000256" key="1">
    <source>
        <dbReference type="SAM" id="MobiDB-lite"/>
    </source>
</evidence>
<protein>
    <recommendedName>
        <fullName evidence="4">Ribbon-helix-helix protein CopG domain-containing protein</fullName>
    </recommendedName>
</protein>